<protein>
    <submittedName>
        <fullName evidence="11">ABC transporter permease subunit</fullName>
    </submittedName>
</protein>
<dbReference type="CDD" id="cd06261">
    <property type="entry name" value="TM_PBP2"/>
    <property type="match status" value="1"/>
</dbReference>
<evidence type="ECO:0000256" key="7">
    <source>
        <dbReference type="ARBA" id="ARBA00022989"/>
    </source>
</evidence>
<evidence type="ECO:0000256" key="3">
    <source>
        <dbReference type="ARBA" id="ARBA00022448"/>
    </source>
</evidence>
<feature type="transmembrane region" description="Helical" evidence="9">
    <location>
        <begin position="198"/>
        <end position="218"/>
    </location>
</feature>
<dbReference type="Proteomes" id="UP001555786">
    <property type="component" value="Unassembled WGS sequence"/>
</dbReference>
<evidence type="ECO:0000256" key="4">
    <source>
        <dbReference type="ARBA" id="ARBA00022475"/>
    </source>
</evidence>
<evidence type="ECO:0000256" key="8">
    <source>
        <dbReference type="ARBA" id="ARBA00023136"/>
    </source>
</evidence>
<dbReference type="InterPro" id="IPR035906">
    <property type="entry name" value="MetI-like_sf"/>
</dbReference>
<evidence type="ECO:0000313" key="12">
    <source>
        <dbReference type="Proteomes" id="UP001555786"/>
    </source>
</evidence>
<accession>A0ABV3PQV7</accession>
<evidence type="ECO:0000256" key="6">
    <source>
        <dbReference type="ARBA" id="ARBA00022692"/>
    </source>
</evidence>
<keyword evidence="3 9" id="KW-0813">Transport</keyword>
<dbReference type="RefSeq" id="WP_311940893.1">
    <property type="nucleotide sequence ID" value="NZ_JAVSCS010000030.1"/>
</dbReference>
<feature type="transmembrane region" description="Helical" evidence="9">
    <location>
        <begin position="48"/>
        <end position="65"/>
    </location>
</feature>
<proteinExistence type="inferred from homology"/>
<evidence type="ECO:0000256" key="5">
    <source>
        <dbReference type="ARBA" id="ARBA00022519"/>
    </source>
</evidence>
<evidence type="ECO:0000259" key="10">
    <source>
        <dbReference type="PROSITE" id="PS50928"/>
    </source>
</evidence>
<feature type="transmembrane region" description="Helical" evidence="9">
    <location>
        <begin position="71"/>
        <end position="93"/>
    </location>
</feature>
<dbReference type="NCBIfam" id="TIGR01726">
    <property type="entry name" value="HEQRo_perm_3TM"/>
    <property type="match status" value="1"/>
</dbReference>
<keyword evidence="8 9" id="KW-0472">Membrane</keyword>
<keyword evidence="4" id="KW-1003">Cell membrane</keyword>
<reference evidence="11 12" key="1">
    <citation type="submission" date="2024-07" db="EMBL/GenBank/DDBJ databases">
        <title>Description of Labrys sedimenti sp. nov., isolated from a diclofenac-degrading enrichment culture.</title>
        <authorList>
            <person name="Tancsics A."/>
            <person name="Csepanyi A."/>
        </authorList>
    </citation>
    <scope>NUCLEOTIDE SEQUENCE [LARGE SCALE GENOMIC DNA]</scope>
    <source>
        <strain evidence="11 12">LMG 23578</strain>
    </source>
</reference>
<dbReference type="Gene3D" id="1.10.3720.10">
    <property type="entry name" value="MetI-like"/>
    <property type="match status" value="1"/>
</dbReference>
<evidence type="ECO:0000256" key="9">
    <source>
        <dbReference type="RuleBase" id="RU363032"/>
    </source>
</evidence>
<keyword evidence="7 9" id="KW-1133">Transmembrane helix</keyword>
<dbReference type="InterPro" id="IPR051613">
    <property type="entry name" value="ABC_transp_permease_HisMQ"/>
</dbReference>
<organism evidence="11 12">
    <name type="scientific">Labrys neptuniae</name>
    <dbReference type="NCBI Taxonomy" id="376174"/>
    <lineage>
        <taxon>Bacteria</taxon>
        <taxon>Pseudomonadati</taxon>
        <taxon>Pseudomonadota</taxon>
        <taxon>Alphaproteobacteria</taxon>
        <taxon>Hyphomicrobiales</taxon>
        <taxon>Xanthobacteraceae</taxon>
        <taxon>Labrys</taxon>
    </lineage>
</organism>
<dbReference type="PANTHER" id="PTHR30133">
    <property type="entry name" value="CATIONIC AMINO ACID TRANSPORTER, MEMBRANE COMPONENT"/>
    <property type="match status" value="1"/>
</dbReference>
<comment type="similarity">
    <text evidence="2">Belongs to the binding-protein-dependent transport system permease family. HisMQ subfamily.</text>
</comment>
<name>A0ABV3PQV7_9HYPH</name>
<dbReference type="SUPFAM" id="SSF161098">
    <property type="entry name" value="MetI-like"/>
    <property type="match status" value="1"/>
</dbReference>
<evidence type="ECO:0000256" key="1">
    <source>
        <dbReference type="ARBA" id="ARBA00004429"/>
    </source>
</evidence>
<evidence type="ECO:0000313" key="11">
    <source>
        <dbReference type="EMBL" id="MEW9308043.1"/>
    </source>
</evidence>
<evidence type="ECO:0000256" key="2">
    <source>
        <dbReference type="ARBA" id="ARBA00010072"/>
    </source>
</evidence>
<feature type="domain" description="ABC transmembrane type-1" evidence="10">
    <location>
        <begin position="19"/>
        <end position="219"/>
    </location>
</feature>
<keyword evidence="6 9" id="KW-0812">Transmembrane</keyword>
<dbReference type="PROSITE" id="PS50928">
    <property type="entry name" value="ABC_TM1"/>
    <property type="match status" value="1"/>
</dbReference>
<keyword evidence="5" id="KW-0997">Cell inner membrane</keyword>
<dbReference type="Pfam" id="PF00528">
    <property type="entry name" value="BPD_transp_1"/>
    <property type="match status" value="1"/>
</dbReference>
<feature type="transmembrane region" description="Helical" evidence="9">
    <location>
        <begin position="100"/>
        <end position="122"/>
    </location>
</feature>
<comment type="caution">
    <text evidence="11">The sequence shown here is derived from an EMBL/GenBank/DDBJ whole genome shotgun (WGS) entry which is preliminary data.</text>
</comment>
<sequence length="235" mass="24824">MELLGFGATGWGTPLLQGAMMTLGLALCTLPFGLLLGLGVAMAKHGGPIWLGVVCGIYTSLFRALPELLTILIVYFLGQSAINTLLAALGLGIQIEVSGFAAGFVALGLVLGAFSSEVWLGALRSLSRGQSEGAAALGLSRGQTFRKIILPQLIRTALPGLGNNWMALLKDTSLVSAIAVSELMYMTNRAVFATKQPLMFYAACCLLYLVMAILSGIAQTMLEKHYNRGQNLARA</sequence>
<dbReference type="InterPro" id="IPR000515">
    <property type="entry name" value="MetI-like"/>
</dbReference>
<feature type="transmembrane region" description="Helical" evidence="9">
    <location>
        <begin position="20"/>
        <end position="41"/>
    </location>
</feature>
<keyword evidence="12" id="KW-1185">Reference proteome</keyword>
<dbReference type="PANTHER" id="PTHR30133:SF2">
    <property type="entry name" value="ARGININE ABC TRANSPORTER PERMEASE PROTEIN ARTQ"/>
    <property type="match status" value="1"/>
</dbReference>
<gene>
    <name evidence="11" type="ORF">ABXS05_20985</name>
</gene>
<dbReference type="InterPro" id="IPR010065">
    <property type="entry name" value="AA_ABC_transptr_permease_3TM"/>
</dbReference>
<comment type="subcellular location">
    <subcellularLocation>
        <location evidence="1">Cell inner membrane</location>
        <topology evidence="1">Multi-pass membrane protein</topology>
    </subcellularLocation>
    <subcellularLocation>
        <location evidence="9">Cell membrane</location>
        <topology evidence="9">Multi-pass membrane protein</topology>
    </subcellularLocation>
</comment>
<dbReference type="EMBL" id="JBFNQD010000007">
    <property type="protein sequence ID" value="MEW9308043.1"/>
    <property type="molecule type" value="Genomic_DNA"/>
</dbReference>